<organism evidence="2 3">
    <name type="scientific">Xanthomonas cerealis pv. cerealis</name>
    <dbReference type="NCBI Taxonomy" id="152263"/>
    <lineage>
        <taxon>Bacteria</taxon>
        <taxon>Pseudomonadati</taxon>
        <taxon>Pseudomonadota</taxon>
        <taxon>Gammaproteobacteria</taxon>
        <taxon>Lysobacterales</taxon>
        <taxon>Lysobacteraceae</taxon>
        <taxon>Xanthomonas</taxon>
        <taxon>Xanthomonas translucens group</taxon>
        <taxon>Xanthomonas cerealis</taxon>
    </lineage>
</organism>
<proteinExistence type="predicted"/>
<evidence type="ECO:0000256" key="1">
    <source>
        <dbReference type="SAM" id="MobiDB-lite"/>
    </source>
</evidence>
<reference evidence="2 3" key="1">
    <citation type="submission" date="2019-03" db="EMBL/GenBank/DDBJ databases">
        <title>Tal1 in Xanthomonas translucens pv. cerealis Contributes to Virulence in Bacterial Leaf Streak of Wheat.</title>
        <authorList>
            <person name="Shah S.M.A."/>
            <person name="Haq F."/>
            <person name="Ma W."/>
            <person name="Xu X."/>
            <person name="Wang S."/>
            <person name="Xu Z."/>
            <person name="Zou L."/>
            <person name="Zhu B."/>
            <person name="Chen G."/>
        </authorList>
    </citation>
    <scope>NUCLEOTIDE SEQUENCE [LARGE SCALE GENOMIC DNA]</scope>
    <source>
        <strain evidence="2 3">01</strain>
    </source>
</reference>
<accession>A0A514EI48</accession>
<dbReference type="EMBL" id="CP038228">
    <property type="protein sequence ID" value="QDI05493.1"/>
    <property type="molecule type" value="Genomic_DNA"/>
</dbReference>
<feature type="region of interest" description="Disordered" evidence="1">
    <location>
        <begin position="1"/>
        <end position="116"/>
    </location>
</feature>
<name>A0A514EI48_9XANT</name>
<dbReference type="Proteomes" id="UP000319349">
    <property type="component" value="Chromosome"/>
</dbReference>
<protein>
    <submittedName>
        <fullName evidence="2">Uncharacterized protein</fullName>
    </submittedName>
</protein>
<evidence type="ECO:0000313" key="3">
    <source>
        <dbReference type="Proteomes" id="UP000319349"/>
    </source>
</evidence>
<sequence>MSDSAGDPGDLYRGDQAAWVGAVEPGPGTGDRGPGTGDRGPGTGDRGPGTGDRGPGTAVMVSERKSLSSDHPPGPWSLVRGPRLTTHKQTKTTPATPRPRSANTTPPLRRRSGCRG</sequence>
<keyword evidence="3" id="KW-1185">Reference proteome</keyword>
<feature type="compositionally biased region" description="Gly residues" evidence="1">
    <location>
        <begin position="27"/>
        <end position="54"/>
    </location>
</feature>
<evidence type="ECO:0000313" key="2">
    <source>
        <dbReference type="EMBL" id="QDI05493.1"/>
    </source>
</evidence>
<dbReference type="AlphaFoldDB" id="A0A514EI48"/>
<gene>
    <name evidence="2" type="ORF">E4A48_19105</name>
</gene>